<dbReference type="Proteomes" id="UP000054279">
    <property type="component" value="Unassembled WGS sequence"/>
</dbReference>
<accession>A0A0C9UAN3</accession>
<evidence type="ECO:0000313" key="2">
    <source>
        <dbReference type="Proteomes" id="UP000054279"/>
    </source>
</evidence>
<reference evidence="1 2" key="1">
    <citation type="submission" date="2014-06" db="EMBL/GenBank/DDBJ databases">
        <title>Evolutionary Origins and Diversification of the Mycorrhizal Mutualists.</title>
        <authorList>
            <consortium name="DOE Joint Genome Institute"/>
            <consortium name="Mycorrhizal Genomics Consortium"/>
            <person name="Kohler A."/>
            <person name="Kuo A."/>
            <person name="Nagy L.G."/>
            <person name="Floudas D."/>
            <person name="Copeland A."/>
            <person name="Barry K.W."/>
            <person name="Cichocki N."/>
            <person name="Veneault-Fourrey C."/>
            <person name="LaButti K."/>
            <person name="Lindquist E.A."/>
            <person name="Lipzen A."/>
            <person name="Lundell T."/>
            <person name="Morin E."/>
            <person name="Murat C."/>
            <person name="Riley R."/>
            <person name="Ohm R."/>
            <person name="Sun H."/>
            <person name="Tunlid A."/>
            <person name="Henrissat B."/>
            <person name="Grigoriev I.V."/>
            <person name="Hibbett D.S."/>
            <person name="Martin F."/>
        </authorList>
    </citation>
    <scope>NUCLEOTIDE SEQUENCE [LARGE SCALE GENOMIC DNA]</scope>
    <source>
        <strain evidence="1 2">SS14</strain>
    </source>
</reference>
<gene>
    <name evidence="1" type="ORF">M422DRAFT_257035</name>
</gene>
<dbReference type="AlphaFoldDB" id="A0A0C9UAN3"/>
<dbReference type="EMBL" id="KN837146">
    <property type="protein sequence ID" value="KIJ40198.1"/>
    <property type="molecule type" value="Genomic_DNA"/>
</dbReference>
<dbReference type="OrthoDB" id="3270987at2759"/>
<keyword evidence="2" id="KW-1185">Reference proteome</keyword>
<evidence type="ECO:0000313" key="1">
    <source>
        <dbReference type="EMBL" id="KIJ40198.1"/>
    </source>
</evidence>
<sequence>MEPPGIDEIIYRWKPIYQSFETRVPIILVSKAWKARAESTPGLWTFIWVKEDCSDEKNLSLARSLFLRSGSLPINLTVNGPTSISEPFLQLLRSNIVRSRTLGIFLGFDELNNNVNECFTVEYILPSSDIELPNLKSLTSFCDYNRVVDPWVYSIHAPHLKASGLSENGILTLNNLTMDTLHALHTLKICRVVDPLDMKMFINCPNLHLRRFDKSEEFTPLWIKGFFKVPALKHLCYMRPANSPRVGKPSLLHINEFAPFSCTLISMDLASFNLTVLKEGSVPFFPNLTIFEIHNCNIEDNFFDFLDMTIGEDNKPET</sequence>
<organism evidence="1 2">
    <name type="scientific">Sphaerobolus stellatus (strain SS14)</name>
    <dbReference type="NCBI Taxonomy" id="990650"/>
    <lineage>
        <taxon>Eukaryota</taxon>
        <taxon>Fungi</taxon>
        <taxon>Dikarya</taxon>
        <taxon>Basidiomycota</taxon>
        <taxon>Agaricomycotina</taxon>
        <taxon>Agaricomycetes</taxon>
        <taxon>Phallomycetidae</taxon>
        <taxon>Geastrales</taxon>
        <taxon>Sphaerobolaceae</taxon>
        <taxon>Sphaerobolus</taxon>
    </lineage>
</organism>
<proteinExistence type="predicted"/>
<dbReference type="HOGENOM" id="CLU_049075_0_0_1"/>
<protein>
    <submittedName>
        <fullName evidence="1">Uncharacterized protein</fullName>
    </submittedName>
</protein>
<name>A0A0C9UAN3_SPHS4</name>